<keyword evidence="1" id="KW-0614">Plasmid</keyword>
<geneLocation type="plasmid" evidence="2">
    <name>prbl16</name>
</geneLocation>
<organism evidence="1 2">
    <name type="scientific">Pseudomonas citronellolis</name>
    <dbReference type="NCBI Taxonomy" id="53408"/>
    <lineage>
        <taxon>Bacteria</taxon>
        <taxon>Pseudomonadati</taxon>
        <taxon>Pseudomonadota</taxon>
        <taxon>Gammaproteobacteria</taxon>
        <taxon>Pseudomonadales</taxon>
        <taxon>Pseudomonadaceae</taxon>
        <taxon>Pseudomonas</taxon>
    </lineage>
</organism>
<reference evidence="1 2" key="1">
    <citation type="submission" date="2016-05" db="EMBL/GenBank/DDBJ databases">
        <title>Genome Sequence of Pseudomonas citronellolis Strain SJTE-3, an Estrogens and Persistent Organic Pollutants degradation strain.</title>
        <authorList>
            <person name="Liang R."/>
        </authorList>
    </citation>
    <scope>NUCLEOTIDE SEQUENCE [LARGE SCALE GENOMIC DNA]</scope>
    <source>
        <strain evidence="1 2">SJTE-3</strain>
        <plasmid evidence="2">Plasmid prbl16</plasmid>
    </source>
</reference>
<accession>A0A1A9KMS9</accession>
<protein>
    <submittedName>
        <fullName evidence="1">Uncharacterized protein</fullName>
    </submittedName>
</protein>
<dbReference type="AlphaFoldDB" id="A0A1A9KMS9"/>
<dbReference type="Proteomes" id="UP000077748">
    <property type="component" value="Plasmid pRBL16"/>
</dbReference>
<evidence type="ECO:0000313" key="1">
    <source>
        <dbReference type="EMBL" id="ANI18832.1"/>
    </source>
</evidence>
<evidence type="ECO:0000313" key="2">
    <source>
        <dbReference type="Proteomes" id="UP000077748"/>
    </source>
</evidence>
<name>A0A1A9KMS9_9PSED</name>
<dbReference type="EMBL" id="CP015879">
    <property type="protein sequence ID" value="ANI18832.1"/>
    <property type="molecule type" value="Genomic_DNA"/>
</dbReference>
<gene>
    <name evidence="1" type="ORF">A9C11_32785</name>
</gene>
<sequence length="77" mass="8558">MDSLDVFVHGLAIAVLVAESVHERRERIPTLFILLQPGFVLSGHLEGFQTECQCRGTLGLLVAMPTDHFFFFGAQRA</sequence>
<proteinExistence type="predicted"/>